<dbReference type="Proteomes" id="UP000664904">
    <property type="component" value="Chromosome"/>
</dbReference>
<dbReference type="Pfam" id="PF26610">
    <property type="entry name" value="YbbD_head"/>
    <property type="match status" value="1"/>
</dbReference>
<keyword evidence="3" id="KW-1185">Reference proteome</keyword>
<dbReference type="AlphaFoldDB" id="A0A975DI92"/>
<dbReference type="InterPro" id="IPR058827">
    <property type="entry name" value="YbbD_head"/>
</dbReference>
<dbReference type="PROSITE" id="PS51257">
    <property type="entry name" value="PROKAR_LIPOPROTEIN"/>
    <property type="match status" value="1"/>
</dbReference>
<name>A0A975DI92_9GAMM</name>
<dbReference type="RefSeq" id="WP_208843741.1">
    <property type="nucleotide sequence ID" value="NZ_CP072133.1"/>
</dbReference>
<evidence type="ECO:0000313" key="2">
    <source>
        <dbReference type="EMBL" id="QTH72119.1"/>
    </source>
</evidence>
<organism evidence="2 3">
    <name type="scientific">Pseudoalteromonas xiamenensis</name>
    <dbReference type="NCBI Taxonomy" id="882626"/>
    <lineage>
        <taxon>Bacteria</taxon>
        <taxon>Pseudomonadati</taxon>
        <taxon>Pseudomonadota</taxon>
        <taxon>Gammaproteobacteria</taxon>
        <taxon>Alteromonadales</taxon>
        <taxon>Pseudoalteromonadaceae</taxon>
        <taxon>Pseudoalteromonas</taxon>
    </lineage>
</organism>
<dbReference type="EMBL" id="CP072133">
    <property type="protein sequence ID" value="QTH72119.1"/>
    <property type="molecule type" value="Genomic_DNA"/>
</dbReference>
<dbReference type="KEGG" id="pxi:J5O05_04320"/>
<accession>A0A975DI92</accession>
<reference evidence="2" key="1">
    <citation type="submission" date="2021-03" db="EMBL/GenBank/DDBJ databases">
        <title>Complete Genome of Pseudoalteromonas xiamenensis STKMTI.2, a new potential marine bacterium producing anti-Vibrio compounds.</title>
        <authorList>
            <person name="Handayani D.P."/>
            <person name="Isnansetyo A."/>
            <person name="Istiqomah I."/>
            <person name="Jumina J."/>
        </authorList>
    </citation>
    <scope>NUCLEOTIDE SEQUENCE</scope>
    <source>
        <strain evidence="2">STKMTI.2</strain>
    </source>
</reference>
<feature type="domain" description="YbbD head" evidence="1">
    <location>
        <begin position="28"/>
        <end position="74"/>
    </location>
</feature>
<protein>
    <recommendedName>
        <fullName evidence="1">YbbD head domain-containing protein</fullName>
    </recommendedName>
</protein>
<gene>
    <name evidence="2" type="ORF">J5O05_04320</name>
</gene>
<sequence>MPSRYSHLSPFLIGTVSLVLLGMSGCSEQIDKHYSTLQDAAVLKDKGWLPDWLPKDAEDIKLQYDLDSNQLFIRLQTQLAHEWFPPHCYRDEFIDQLPQTLPSWWPVNAKQYSQMKRNYRVYLCKDQGLWWIAEPEHSPFVLIWQ</sequence>
<evidence type="ECO:0000313" key="3">
    <source>
        <dbReference type="Proteomes" id="UP000664904"/>
    </source>
</evidence>
<proteinExistence type="predicted"/>
<evidence type="ECO:0000259" key="1">
    <source>
        <dbReference type="Pfam" id="PF26610"/>
    </source>
</evidence>